<dbReference type="GO" id="GO:0046872">
    <property type="term" value="F:metal ion binding"/>
    <property type="evidence" value="ECO:0007669"/>
    <property type="project" value="UniProtKB-KW"/>
</dbReference>
<dbReference type="HOGENOM" id="CLU_062658_6_1_6"/>
<dbReference type="InterPro" id="IPR020084">
    <property type="entry name" value="NUDIX_hydrolase_CS"/>
</dbReference>
<evidence type="ECO:0000256" key="7">
    <source>
        <dbReference type="ARBA" id="ARBA00022842"/>
    </source>
</evidence>
<dbReference type="SUPFAM" id="SSF55811">
    <property type="entry name" value="Nudix"/>
    <property type="match status" value="1"/>
</dbReference>
<reference evidence="16 17" key="1">
    <citation type="submission" date="2011-05" db="EMBL/GenBank/DDBJ databases">
        <title>Complete sequence of Thioalkalimicrobium cyclicum ALM1.</title>
        <authorList>
            <consortium name="US DOE Joint Genome Institute"/>
            <person name="Lucas S."/>
            <person name="Han J."/>
            <person name="Lapidus A."/>
            <person name="Cheng J.-F."/>
            <person name="Goodwin L."/>
            <person name="Pitluck S."/>
            <person name="Peters L."/>
            <person name="Mikhailova N."/>
            <person name="Davenport K."/>
            <person name="Han C."/>
            <person name="Tapia R."/>
            <person name="Land M."/>
            <person name="Hauser L."/>
            <person name="Kyrpides N."/>
            <person name="Ivanova N."/>
            <person name="Pagani I."/>
            <person name="Kappler U."/>
            <person name="Woyke T."/>
        </authorList>
    </citation>
    <scope>NUCLEOTIDE SEQUENCE [LARGE SCALE GENOMIC DNA]</scope>
    <source>
        <strain evidence="17">DSM 14477 / JCM 11371 / ALM1</strain>
    </source>
</reference>
<evidence type="ECO:0000256" key="14">
    <source>
        <dbReference type="PIRSR" id="PIRSR604385-3"/>
    </source>
</evidence>
<dbReference type="KEGG" id="tcy:Thicy_0803"/>
<keyword evidence="5 13" id="KW-0479">Metal-binding</keyword>
<evidence type="ECO:0000256" key="12">
    <source>
        <dbReference type="ARBA" id="ARBA00049546"/>
    </source>
</evidence>
<dbReference type="GO" id="GO:0006753">
    <property type="term" value="P:nucleoside phosphate metabolic process"/>
    <property type="evidence" value="ECO:0007669"/>
    <property type="project" value="TreeGrafter"/>
</dbReference>
<dbReference type="InterPro" id="IPR004385">
    <property type="entry name" value="NDP_pyrophosphatase"/>
</dbReference>
<dbReference type="GO" id="GO:0019693">
    <property type="term" value="P:ribose phosphate metabolic process"/>
    <property type="evidence" value="ECO:0007669"/>
    <property type="project" value="TreeGrafter"/>
</dbReference>
<proteinExistence type="inferred from homology"/>
<evidence type="ECO:0000256" key="3">
    <source>
        <dbReference type="ARBA" id="ARBA00012453"/>
    </source>
</evidence>
<keyword evidence="6 16" id="KW-0378">Hydrolase</keyword>
<keyword evidence="17" id="KW-1185">Reference proteome</keyword>
<feature type="binding site" evidence="13">
    <location>
        <position position="87"/>
    </location>
    <ligand>
        <name>Mg(2+)</name>
        <dbReference type="ChEBI" id="CHEBI:18420"/>
        <label>1</label>
    </ligand>
</feature>
<evidence type="ECO:0000256" key="6">
    <source>
        <dbReference type="ARBA" id="ARBA00022801"/>
    </source>
</evidence>
<feature type="short sequence motif" description="Nudix box" evidence="14">
    <location>
        <begin position="88"/>
        <end position="110"/>
    </location>
</feature>
<dbReference type="Proteomes" id="UP000009232">
    <property type="component" value="Chromosome"/>
</dbReference>
<evidence type="ECO:0000256" key="13">
    <source>
        <dbReference type="PIRSR" id="PIRSR604385-2"/>
    </source>
</evidence>
<comment type="catalytic activity">
    <reaction evidence="12">
        <text>ADP-D-ribose + H2O = D-ribose 5-phosphate + AMP + 2 H(+)</text>
        <dbReference type="Rhea" id="RHEA:10412"/>
        <dbReference type="ChEBI" id="CHEBI:15377"/>
        <dbReference type="ChEBI" id="CHEBI:15378"/>
        <dbReference type="ChEBI" id="CHEBI:57967"/>
        <dbReference type="ChEBI" id="CHEBI:78346"/>
        <dbReference type="ChEBI" id="CHEBI:456215"/>
        <dbReference type="EC" id="3.6.1.13"/>
    </reaction>
</comment>
<evidence type="ECO:0000259" key="15">
    <source>
        <dbReference type="PROSITE" id="PS51462"/>
    </source>
</evidence>
<dbReference type="AlphaFoldDB" id="F6DCI9"/>
<dbReference type="PANTHER" id="PTHR11839:SF5">
    <property type="entry name" value="ADP-RIBOSE PYROPHOSPHATASE"/>
    <property type="match status" value="1"/>
</dbReference>
<dbReference type="OrthoDB" id="5292471at2"/>
<evidence type="ECO:0000313" key="17">
    <source>
        <dbReference type="Proteomes" id="UP000009232"/>
    </source>
</evidence>
<dbReference type="EC" id="3.6.1.13" evidence="3"/>
<evidence type="ECO:0000256" key="4">
    <source>
        <dbReference type="ARBA" id="ARBA00013297"/>
    </source>
</evidence>
<evidence type="ECO:0000256" key="11">
    <source>
        <dbReference type="ARBA" id="ARBA00033056"/>
    </source>
</evidence>
<dbReference type="GO" id="GO:0019144">
    <property type="term" value="F:ADP-sugar diphosphatase activity"/>
    <property type="evidence" value="ECO:0007669"/>
    <property type="project" value="TreeGrafter"/>
</dbReference>
<accession>F6DCI9</accession>
<evidence type="ECO:0000256" key="5">
    <source>
        <dbReference type="ARBA" id="ARBA00022723"/>
    </source>
</evidence>
<dbReference type="InterPro" id="IPR000086">
    <property type="entry name" value="NUDIX_hydrolase_dom"/>
</dbReference>
<dbReference type="STRING" id="717773.Thicy_0803"/>
<gene>
    <name evidence="16" type="ordered locus">Thicy_0803</name>
</gene>
<protein>
    <recommendedName>
        <fullName evidence="4">ADP-ribose pyrophosphatase</fullName>
        <ecNumber evidence="3">3.6.1.13</ecNumber>
    </recommendedName>
    <alternativeName>
        <fullName evidence="9">ADP-ribose diphosphatase</fullName>
    </alternativeName>
    <alternativeName>
        <fullName evidence="11">ADP-ribose phosphohydrolase</fullName>
    </alternativeName>
    <alternativeName>
        <fullName evidence="10">Adenosine diphosphoribose pyrophosphatase</fullName>
    </alternativeName>
</protein>
<evidence type="ECO:0000256" key="10">
    <source>
        <dbReference type="ARBA" id="ARBA00030308"/>
    </source>
</evidence>
<evidence type="ECO:0000256" key="8">
    <source>
        <dbReference type="ARBA" id="ARBA00025164"/>
    </source>
</evidence>
<dbReference type="RefSeq" id="WP_013835354.1">
    <property type="nucleotide sequence ID" value="NC_015581.1"/>
</dbReference>
<feature type="binding site" evidence="13">
    <location>
        <position position="157"/>
    </location>
    <ligand>
        <name>Mg(2+)</name>
        <dbReference type="ChEBI" id="CHEBI:18420"/>
        <label>1</label>
    </ligand>
</feature>
<feature type="binding site" evidence="13">
    <location>
        <position position="103"/>
    </location>
    <ligand>
        <name>Mg(2+)</name>
        <dbReference type="ChEBI" id="CHEBI:18420"/>
        <label>1</label>
    </ligand>
</feature>
<name>F6DCI9_THICA</name>
<dbReference type="EMBL" id="CP002776">
    <property type="protein sequence ID" value="AEG31575.1"/>
    <property type="molecule type" value="Genomic_DNA"/>
</dbReference>
<dbReference type="CDD" id="cd24155">
    <property type="entry name" value="NUDIX_ADPRase"/>
    <property type="match status" value="1"/>
</dbReference>
<dbReference type="Pfam" id="PF00293">
    <property type="entry name" value="NUDIX"/>
    <property type="match status" value="1"/>
</dbReference>
<dbReference type="GO" id="GO:0005829">
    <property type="term" value="C:cytosol"/>
    <property type="evidence" value="ECO:0007669"/>
    <property type="project" value="TreeGrafter"/>
</dbReference>
<dbReference type="Gene3D" id="3.90.79.10">
    <property type="entry name" value="Nucleoside Triphosphate Pyrophosphohydrolase"/>
    <property type="match status" value="1"/>
</dbReference>
<dbReference type="PROSITE" id="PS51462">
    <property type="entry name" value="NUDIX"/>
    <property type="match status" value="1"/>
</dbReference>
<comment type="cofactor">
    <cofactor evidence="1 13">
        <name>Mg(2+)</name>
        <dbReference type="ChEBI" id="CHEBI:18420"/>
    </cofactor>
</comment>
<feature type="domain" description="Nudix hydrolase" evidence="15">
    <location>
        <begin position="44"/>
        <end position="186"/>
    </location>
</feature>
<evidence type="ECO:0000313" key="16">
    <source>
        <dbReference type="EMBL" id="AEG31575.1"/>
    </source>
</evidence>
<dbReference type="InterPro" id="IPR015797">
    <property type="entry name" value="NUDIX_hydrolase-like_dom_sf"/>
</dbReference>
<dbReference type="PROSITE" id="PS00893">
    <property type="entry name" value="NUDIX_BOX"/>
    <property type="match status" value="1"/>
</dbReference>
<feature type="binding site" evidence="13">
    <location>
        <position position="107"/>
    </location>
    <ligand>
        <name>Mg(2+)</name>
        <dbReference type="ChEBI" id="CHEBI:18420"/>
        <label>1</label>
    </ligand>
</feature>
<comment type="similarity">
    <text evidence="2">Belongs to the Nudix hydrolase family. NudF subfamily.</text>
</comment>
<dbReference type="NCBIfam" id="TIGR00052">
    <property type="entry name" value="nudix-type nucleoside diphosphatase, YffH/AdpP family"/>
    <property type="match status" value="1"/>
</dbReference>
<dbReference type="PANTHER" id="PTHR11839">
    <property type="entry name" value="UDP/ADP-SUGAR PYROPHOSPHATASE"/>
    <property type="match status" value="1"/>
</dbReference>
<sequence>MNYNVQLISAERVYDGFFHLDQLHYCHSLYEGGMSKPITRELFQRGEAVVVLLYDLATQELVLVEQFRAGALAHFQDQQAWLLEPVAGMIDEGETPLDAAVREVLEEAGVTLAPDCFEFVGQFFPSPGGSSEILHLFVAPVNTQDLPAFAGNSHEVEDIKLIRLNFTKAKQAVAEGRFNVASTWIAIQWFMSQKWGH</sequence>
<dbReference type="GO" id="GO:0047631">
    <property type="term" value="F:ADP-ribose diphosphatase activity"/>
    <property type="evidence" value="ECO:0007669"/>
    <property type="project" value="UniProtKB-EC"/>
</dbReference>
<dbReference type="eggNOG" id="COG0494">
    <property type="taxonomic scope" value="Bacteria"/>
</dbReference>
<organism evidence="16 17">
    <name type="scientific">Thiomicrospira cyclica (strain DSM 14477 / JCM 11371 / ALM1)</name>
    <name type="common">Thioalkalimicrobium cyclicum</name>
    <dbReference type="NCBI Taxonomy" id="717773"/>
    <lineage>
        <taxon>Bacteria</taxon>
        <taxon>Pseudomonadati</taxon>
        <taxon>Pseudomonadota</taxon>
        <taxon>Gammaproteobacteria</taxon>
        <taxon>Thiotrichales</taxon>
        <taxon>Piscirickettsiaceae</taxon>
        <taxon>Thiomicrospira</taxon>
    </lineage>
</organism>
<evidence type="ECO:0000256" key="1">
    <source>
        <dbReference type="ARBA" id="ARBA00001946"/>
    </source>
</evidence>
<comment type="function">
    <text evidence="8">Acts on ADP-mannose and ADP-glucose as well as ADP-ribose. Prevents glycogen biosynthesis. The reaction catalyzed by this enzyme is a limiting step of the gluconeogenic process.</text>
</comment>
<evidence type="ECO:0000256" key="9">
    <source>
        <dbReference type="ARBA" id="ARBA00030162"/>
    </source>
</evidence>
<keyword evidence="7 13" id="KW-0460">Magnesium</keyword>
<evidence type="ECO:0000256" key="2">
    <source>
        <dbReference type="ARBA" id="ARBA00007482"/>
    </source>
</evidence>